<reference evidence="2 3" key="1">
    <citation type="submission" date="2021-03" db="EMBL/GenBank/DDBJ databases">
        <authorList>
            <person name="Kim M.K."/>
        </authorList>
    </citation>
    <scope>NUCLEOTIDE SEQUENCE [LARGE SCALE GENOMIC DNA]</scope>
    <source>
        <strain evidence="2 3">BT442</strain>
    </source>
</reference>
<evidence type="ECO:0000313" key="3">
    <source>
        <dbReference type="Proteomes" id="UP000664369"/>
    </source>
</evidence>
<comment type="caution">
    <text evidence="2">The sequence shown here is derived from an EMBL/GenBank/DDBJ whole genome shotgun (WGS) entry which is preliminary data.</text>
</comment>
<dbReference type="InterPro" id="IPR038692">
    <property type="entry name" value="Cthe_2751_sf"/>
</dbReference>
<keyword evidence="3" id="KW-1185">Reference proteome</keyword>
<dbReference type="RefSeq" id="WP_208173431.1">
    <property type="nucleotide sequence ID" value="NZ_JAGETZ010000001.1"/>
</dbReference>
<gene>
    <name evidence="2" type="ORF">J4E00_02520</name>
</gene>
<dbReference type="InterPro" id="IPR031837">
    <property type="entry name" value="DUF5071"/>
</dbReference>
<name>A0ABS3Q9L6_9BACT</name>
<sequence length="154" mass="16631">MARLTHLVPRDNGDENALRRLRHLPIDQQLPIAGALLGCMLDSNWPVYGPACDILRPLVTHRVHARRAPGCIAHGPGPNRSRRADPGAAGPDVAVRLFLARDDGALSVFPSTCLYDGPHEKDVLAASLATLGTFYGLLQVIVHYGDVAIDWVMG</sequence>
<evidence type="ECO:0000313" key="2">
    <source>
        <dbReference type="EMBL" id="MBO2007906.1"/>
    </source>
</evidence>
<dbReference type="EMBL" id="JAGETZ010000001">
    <property type="protein sequence ID" value="MBO2007906.1"/>
    <property type="molecule type" value="Genomic_DNA"/>
</dbReference>
<organism evidence="2 3">
    <name type="scientific">Hymenobacter negativus</name>
    <dbReference type="NCBI Taxonomy" id="2795026"/>
    <lineage>
        <taxon>Bacteria</taxon>
        <taxon>Pseudomonadati</taxon>
        <taxon>Bacteroidota</taxon>
        <taxon>Cytophagia</taxon>
        <taxon>Cytophagales</taxon>
        <taxon>Hymenobacteraceae</taxon>
        <taxon>Hymenobacter</taxon>
    </lineage>
</organism>
<proteinExistence type="predicted"/>
<protein>
    <submittedName>
        <fullName evidence="2">DUF5071 domain-containing protein</fullName>
    </submittedName>
</protein>
<dbReference type="Gene3D" id="1.25.40.750">
    <property type="entry name" value="Domain of unknown function DUF5071"/>
    <property type="match status" value="1"/>
</dbReference>
<dbReference type="Pfam" id="PF16804">
    <property type="entry name" value="DUF5071"/>
    <property type="match status" value="1"/>
</dbReference>
<evidence type="ECO:0000259" key="1">
    <source>
        <dbReference type="Pfam" id="PF16804"/>
    </source>
</evidence>
<dbReference type="Proteomes" id="UP000664369">
    <property type="component" value="Unassembled WGS sequence"/>
</dbReference>
<accession>A0ABS3Q9L6</accession>
<feature type="domain" description="DUF5071" evidence="1">
    <location>
        <begin position="7"/>
        <end position="59"/>
    </location>
</feature>